<organism evidence="8 9">
    <name type="scientific">Aspergillus granulosus</name>
    <dbReference type="NCBI Taxonomy" id="176169"/>
    <lineage>
        <taxon>Eukaryota</taxon>
        <taxon>Fungi</taxon>
        <taxon>Dikarya</taxon>
        <taxon>Ascomycota</taxon>
        <taxon>Pezizomycotina</taxon>
        <taxon>Eurotiomycetes</taxon>
        <taxon>Eurotiomycetidae</taxon>
        <taxon>Eurotiales</taxon>
        <taxon>Aspergillaceae</taxon>
        <taxon>Aspergillus</taxon>
        <taxon>Aspergillus subgen. Nidulantes</taxon>
    </lineage>
</organism>
<dbReference type="SUPFAM" id="SSF57701">
    <property type="entry name" value="Zn2/Cys6 DNA-binding domain"/>
    <property type="match status" value="1"/>
</dbReference>
<evidence type="ECO:0000256" key="2">
    <source>
        <dbReference type="ARBA" id="ARBA00023015"/>
    </source>
</evidence>
<dbReference type="Proteomes" id="UP001610334">
    <property type="component" value="Unassembled WGS sequence"/>
</dbReference>
<keyword evidence="5" id="KW-0539">Nucleus</keyword>
<gene>
    <name evidence="8" type="ORF">BJX63DRAFT_432995</name>
</gene>
<dbReference type="EMBL" id="JBFXLT010000052">
    <property type="protein sequence ID" value="KAL2811989.1"/>
    <property type="molecule type" value="Genomic_DNA"/>
</dbReference>
<dbReference type="CDD" id="cd12148">
    <property type="entry name" value="fungal_TF_MHR"/>
    <property type="match status" value="1"/>
</dbReference>
<dbReference type="CDD" id="cd00067">
    <property type="entry name" value="GAL4"/>
    <property type="match status" value="1"/>
</dbReference>
<keyword evidence="4" id="KW-0804">Transcription</keyword>
<evidence type="ECO:0000313" key="9">
    <source>
        <dbReference type="Proteomes" id="UP001610334"/>
    </source>
</evidence>
<dbReference type="InterPro" id="IPR036864">
    <property type="entry name" value="Zn2-C6_fun-type_DNA-bd_sf"/>
</dbReference>
<proteinExistence type="predicted"/>
<keyword evidence="3" id="KW-0238">DNA-binding</keyword>
<dbReference type="Pfam" id="PF04082">
    <property type="entry name" value="Fungal_trans"/>
    <property type="match status" value="1"/>
</dbReference>
<evidence type="ECO:0000256" key="1">
    <source>
        <dbReference type="ARBA" id="ARBA00022723"/>
    </source>
</evidence>
<feature type="region of interest" description="Disordered" evidence="6">
    <location>
        <begin position="90"/>
        <end position="114"/>
    </location>
</feature>
<name>A0ABR4H957_9EURO</name>
<evidence type="ECO:0000256" key="4">
    <source>
        <dbReference type="ARBA" id="ARBA00023163"/>
    </source>
</evidence>
<keyword evidence="2" id="KW-0805">Transcription regulation</keyword>
<dbReference type="PANTHER" id="PTHR47431:SF4">
    <property type="entry name" value="ZN(II)2CYS6 TRANSCRIPTION FACTOR (EUROFUNG)"/>
    <property type="match status" value="1"/>
</dbReference>
<dbReference type="SMART" id="SM00906">
    <property type="entry name" value="Fungal_trans"/>
    <property type="match status" value="1"/>
</dbReference>
<comment type="caution">
    <text evidence="8">The sequence shown here is derived from an EMBL/GenBank/DDBJ whole genome shotgun (WGS) entry which is preliminary data.</text>
</comment>
<evidence type="ECO:0000313" key="8">
    <source>
        <dbReference type="EMBL" id="KAL2811989.1"/>
    </source>
</evidence>
<dbReference type="InterPro" id="IPR007219">
    <property type="entry name" value="XnlR_reg_dom"/>
</dbReference>
<dbReference type="Gene3D" id="4.10.240.10">
    <property type="entry name" value="Zn(2)-C6 fungal-type DNA-binding domain"/>
    <property type="match status" value="1"/>
</dbReference>
<reference evidence="8 9" key="1">
    <citation type="submission" date="2024-07" db="EMBL/GenBank/DDBJ databases">
        <title>Section-level genome sequencing and comparative genomics of Aspergillus sections Usti and Cavernicolus.</title>
        <authorList>
            <consortium name="Lawrence Berkeley National Laboratory"/>
            <person name="Nybo J.L."/>
            <person name="Vesth T.C."/>
            <person name="Theobald S."/>
            <person name="Frisvad J.C."/>
            <person name="Larsen T.O."/>
            <person name="Kjaerboelling I."/>
            <person name="Rothschild-Mancinelli K."/>
            <person name="Lyhne E.K."/>
            <person name="Kogle M.E."/>
            <person name="Barry K."/>
            <person name="Clum A."/>
            <person name="Na H."/>
            <person name="Ledsgaard L."/>
            <person name="Lin J."/>
            <person name="Lipzen A."/>
            <person name="Kuo A."/>
            <person name="Riley R."/>
            <person name="Mondo S."/>
            <person name="Labutti K."/>
            <person name="Haridas S."/>
            <person name="Pangalinan J."/>
            <person name="Salamov A.A."/>
            <person name="Simmons B.A."/>
            <person name="Magnuson J.K."/>
            <person name="Chen J."/>
            <person name="Drula E."/>
            <person name="Henrissat B."/>
            <person name="Wiebenga A."/>
            <person name="Lubbers R.J."/>
            <person name="Gomes A.C."/>
            <person name="Makela M.R."/>
            <person name="Stajich J."/>
            <person name="Grigoriev I.V."/>
            <person name="Mortensen U.H."/>
            <person name="De Vries R.P."/>
            <person name="Baker S.E."/>
            <person name="Andersen M.R."/>
        </authorList>
    </citation>
    <scope>NUCLEOTIDE SEQUENCE [LARGE SCALE GENOMIC DNA]</scope>
    <source>
        <strain evidence="8 9">CBS 588.65</strain>
    </source>
</reference>
<evidence type="ECO:0000256" key="3">
    <source>
        <dbReference type="ARBA" id="ARBA00023125"/>
    </source>
</evidence>
<feature type="domain" description="Zn(2)-C6 fungal-type" evidence="7">
    <location>
        <begin position="17"/>
        <end position="47"/>
    </location>
</feature>
<dbReference type="SMART" id="SM00066">
    <property type="entry name" value="GAL4"/>
    <property type="match status" value="1"/>
</dbReference>
<dbReference type="Pfam" id="PF00172">
    <property type="entry name" value="Zn_clus"/>
    <property type="match status" value="1"/>
</dbReference>
<protein>
    <recommendedName>
        <fullName evidence="7">Zn(2)-C6 fungal-type domain-containing protein</fullName>
    </recommendedName>
</protein>
<keyword evidence="1" id="KW-0479">Metal-binding</keyword>
<dbReference type="InterPro" id="IPR001138">
    <property type="entry name" value="Zn2Cys6_DnaBD"/>
</dbReference>
<dbReference type="PROSITE" id="PS50048">
    <property type="entry name" value="ZN2_CY6_FUNGAL_2"/>
    <property type="match status" value="1"/>
</dbReference>
<keyword evidence="9" id="KW-1185">Reference proteome</keyword>
<evidence type="ECO:0000259" key="7">
    <source>
        <dbReference type="PROSITE" id="PS50048"/>
    </source>
</evidence>
<dbReference type="PANTHER" id="PTHR47431">
    <property type="entry name" value="ZN(II)2CYS6 TRANSCRIPTION FACTOR (EUROFUNG)-RELATED"/>
    <property type="match status" value="1"/>
</dbReference>
<sequence length="614" mass="68445">MDQKAQAPVSNRRVSLACVPCRSKHLRCDATTPVCTRCRSEGLQCVYLKSRRGGRRPRPSSAQIATDTSSGLLYQQQLPTPVDEVLVAPARSTSSDDDPSHSDRATSSSVSIHSDSLSDSSLSEHFFSQYYKFFHAAQPCVLPFWALKQRLANNARPLQTLVSVVQYIGCIFAKSVISASMKVEAEQAVASIGVNTPATGFDVQALILLSIAIYWDNEPEKALNLLDRAIATALDLGMNTQGFAYAHGQNDPMLEECWRRTWWQLYLTDAHIAGSTSTFPFRTSGLEMDVDLPCDEEYYERGNIPRVRTLQEYDMREFLDDDDRVFSSFAEFVGLTRSLDLALRARKNMTIATAPAVCANTDACVTAWRSLLPQSKRDLVRADGSFDELLFKANMIIYTYVVDLHRQLSTLAYSPIEAIAHCAPNAPPESLRGCNSVESQLHTAKVLRAIDQFDDLLTLPTNIATHTPFIICMIANTVIANLAACRFHYSGHQLKLARERIRLSMGALKVLGEYWPMGMRTYKEVGIVAREILGLKDRKKNVVEITTCEITMQPPVDQNYTRAPDHVTVSPPQQGMHGTPVYLEPPSFEDFQLLETNFDFCGLFDLNMASISVV</sequence>
<evidence type="ECO:0000256" key="6">
    <source>
        <dbReference type="SAM" id="MobiDB-lite"/>
    </source>
</evidence>
<evidence type="ECO:0000256" key="5">
    <source>
        <dbReference type="ARBA" id="ARBA00023242"/>
    </source>
</evidence>
<dbReference type="PROSITE" id="PS00463">
    <property type="entry name" value="ZN2_CY6_FUNGAL_1"/>
    <property type="match status" value="1"/>
</dbReference>
<accession>A0ABR4H957</accession>